<evidence type="ECO:0000313" key="1">
    <source>
        <dbReference type="EMBL" id="KAL0409501.1"/>
    </source>
</evidence>
<reference evidence="1" key="1">
    <citation type="submission" date="2020-06" db="EMBL/GenBank/DDBJ databases">
        <authorList>
            <person name="Li T."/>
            <person name="Hu X."/>
            <person name="Zhang T."/>
            <person name="Song X."/>
            <person name="Zhang H."/>
            <person name="Dai N."/>
            <person name="Sheng W."/>
            <person name="Hou X."/>
            <person name="Wei L."/>
        </authorList>
    </citation>
    <scope>NUCLEOTIDE SEQUENCE</scope>
    <source>
        <strain evidence="1">G02</strain>
        <tissue evidence="1">Leaf</tissue>
    </source>
</reference>
<sequence>MGSLAQIPIKETSSQSQDAWKLLTFSEGGNLYDRRKTCWRNFHKTRKIDIRELEKDVFADFLYIEAVVDASIMQFGPIEKVGLALPHNDALMIIVVMANYEVSWVFIDSRSSTGIIFGKAYDQMQLGDIPIELVDTSVFGFVREMVHHRGTMILPLFLGEEPLTGIRLIKCFVVDISFAYNVILGRPLLIPFEQ</sequence>
<dbReference type="EMBL" id="JACGWJ010000007">
    <property type="protein sequence ID" value="KAL0409501.1"/>
    <property type="molecule type" value="Genomic_DNA"/>
</dbReference>
<name>A0AAW2U111_SESRA</name>
<comment type="caution">
    <text evidence="1">The sequence shown here is derived from an EMBL/GenBank/DDBJ whole genome shotgun (WGS) entry which is preliminary data.</text>
</comment>
<proteinExistence type="predicted"/>
<dbReference type="PANTHER" id="PTHR33240">
    <property type="entry name" value="OS08G0508500 PROTEIN"/>
    <property type="match status" value="1"/>
</dbReference>
<protein>
    <submittedName>
        <fullName evidence="1">Uncharacterized protein</fullName>
    </submittedName>
</protein>
<gene>
    <name evidence="1" type="ORF">Sradi_1884500</name>
</gene>
<accession>A0AAW2U111</accession>
<reference evidence="1" key="2">
    <citation type="journal article" date="2024" name="Plant">
        <title>Genomic evolution and insights into agronomic trait innovations of Sesamum species.</title>
        <authorList>
            <person name="Miao H."/>
            <person name="Wang L."/>
            <person name="Qu L."/>
            <person name="Liu H."/>
            <person name="Sun Y."/>
            <person name="Le M."/>
            <person name="Wang Q."/>
            <person name="Wei S."/>
            <person name="Zheng Y."/>
            <person name="Lin W."/>
            <person name="Duan Y."/>
            <person name="Cao H."/>
            <person name="Xiong S."/>
            <person name="Wang X."/>
            <person name="Wei L."/>
            <person name="Li C."/>
            <person name="Ma Q."/>
            <person name="Ju M."/>
            <person name="Zhao R."/>
            <person name="Li G."/>
            <person name="Mu C."/>
            <person name="Tian Q."/>
            <person name="Mei H."/>
            <person name="Zhang T."/>
            <person name="Gao T."/>
            <person name="Zhang H."/>
        </authorList>
    </citation>
    <scope>NUCLEOTIDE SEQUENCE</scope>
    <source>
        <strain evidence="1">G02</strain>
    </source>
</reference>
<dbReference type="PANTHER" id="PTHR33240:SF15">
    <property type="entry name" value="GAG-PRO-LIKE PROTEIN"/>
    <property type="match status" value="1"/>
</dbReference>
<organism evidence="1">
    <name type="scientific">Sesamum radiatum</name>
    <name type="common">Black benniseed</name>
    <dbReference type="NCBI Taxonomy" id="300843"/>
    <lineage>
        <taxon>Eukaryota</taxon>
        <taxon>Viridiplantae</taxon>
        <taxon>Streptophyta</taxon>
        <taxon>Embryophyta</taxon>
        <taxon>Tracheophyta</taxon>
        <taxon>Spermatophyta</taxon>
        <taxon>Magnoliopsida</taxon>
        <taxon>eudicotyledons</taxon>
        <taxon>Gunneridae</taxon>
        <taxon>Pentapetalae</taxon>
        <taxon>asterids</taxon>
        <taxon>lamiids</taxon>
        <taxon>Lamiales</taxon>
        <taxon>Pedaliaceae</taxon>
        <taxon>Sesamum</taxon>
    </lineage>
</organism>
<dbReference type="AlphaFoldDB" id="A0AAW2U111"/>